<dbReference type="InterPro" id="IPR051485">
    <property type="entry name" value="SR-CTD_assoc_factor"/>
</dbReference>
<dbReference type="KEGG" id="bspl:129602904"/>
<evidence type="ECO:0000259" key="10">
    <source>
        <dbReference type="PROSITE" id="PS51391"/>
    </source>
</evidence>
<evidence type="ECO:0000256" key="1">
    <source>
        <dbReference type="ARBA" id="ARBA00004123"/>
    </source>
</evidence>
<feature type="compositionally biased region" description="Basic and acidic residues" evidence="8">
    <location>
        <begin position="1322"/>
        <end position="1332"/>
    </location>
</feature>
<dbReference type="InterPro" id="IPR012677">
    <property type="entry name" value="Nucleotide-bd_a/b_plait_sf"/>
</dbReference>
<dbReference type="GeneID" id="129602904"/>
<dbReference type="PROSITE" id="PS50102">
    <property type="entry name" value="RRM"/>
    <property type="match status" value="1"/>
</dbReference>
<evidence type="ECO:0000256" key="4">
    <source>
        <dbReference type="ARBA" id="ARBA00023015"/>
    </source>
</evidence>
<feature type="compositionally biased region" description="Gly residues" evidence="8">
    <location>
        <begin position="1023"/>
        <end position="1040"/>
    </location>
</feature>
<evidence type="ECO:0000313" key="11">
    <source>
        <dbReference type="Proteomes" id="UP000515150"/>
    </source>
</evidence>
<feature type="domain" description="RRM" evidence="9">
    <location>
        <begin position="477"/>
        <end position="551"/>
    </location>
</feature>
<dbReference type="GO" id="GO:0005634">
    <property type="term" value="C:nucleus"/>
    <property type="evidence" value="ECO:0007669"/>
    <property type="project" value="UniProtKB-SubCell"/>
</dbReference>
<comment type="subcellular location">
    <subcellularLocation>
        <location evidence="1">Nucleus</location>
    </subcellularLocation>
</comment>
<sequence>MEAVKAFNNELYSLNEYKPPISKAKMTQITKSGIKAIKFYKHVVQSVEKFIQKCKPEYKVPGLYVIDSIVRQSRHQFGTEKDVFAPRFSKNIIPTFQHLYRCPPDDKSKIVRVLNLWQKNAVFKSDIIQPLLDMAAGIPPPSVTPVMPTSAAPVNNTTPGTPATPATPANIVQGLPDWASQITNRDTVAAVAQILQSPQGQQLQQLVQSLQMQQQKPQPSLLQALDAGLVVQLQALTAQLTAAATANTLNPLEQRVSSFNKKLLGPFDFGNDPERGDESKKDSSSSQLPMVSEPINSSLFHQLAEQLQQQNLEQFQKQLLEHQQHQQKVMTIEGQDSIFGQENTIPTAQNSNQPQLPEPDDKTDDSIDNQQQDMDLDEGPDGMEEEIFEAEEKKTVSTRSRTRSRSRSRSPKRRRSRSRSGSRKRKHRKRSRSRSRDRKRKSSRSYSSERRAREREKERQKKGLPPIRSKTLSVCSTTLWVGQVDKKATQQDLTNLFEEYGQIESINMIPPRGCAYICMVHRQDAYRARQKLSTGSFKIGSKVIKIAWALNKGVKQEYKQFWDVDLGVTYIPWEKVKLDDLDGFAEGGIIDQETVNDEWEAVKNAEPAKEATSQLVSADTTAASNSQAEMYTQQVTMMPVQLPVAQAVQSAVGLVPPTFPVTMSIPPPGYGPPPPFIRAGFNASQPPPGFMQAAQTAGMAPTTTSLVQPTVASSQEAVKESPFNAMIPPTNTIAGSFMPSAIPGASVFSPVGVQTQQATNDKAVQSTEGMDAAAAAAAAVAAELTLQGMQNAVRSGMGLLGMHPTASLTHSLHPSGLSGQRMPGLMPLDVRPNLLQPGAAARFPLLMQQGHTQQSAGLLDSSLQAQARARAPFPQLDPFNRASNLTNENLSKTEDESSSGADEGKDQDYRFPPVDKQSTGLLRTPPPEQRETLGSGSAAAGGNRPPLLQTPGAQPARTSLVGRLQALAGFTPDNRWNQTRGDFDERDGMRGGPQTSSGPKGFREEHSTPGQTFPNRFDSRPGTAGGAAGASGNTGAGGGPQAWNRSGGATAPFDSELHQDLDDRRRPWDRQRDRDERDFDFRRDMNGNRHSRDRDRDRERERDRDRDRDRERERGRDRTRETERDRDRDKERDHERERERERGSWTPLLPLPTPLLPTPPLNPNLTLNQGKLLSPLKLNPQVQSRFQAPALPQAQAKTSLLSLNQPLVPIKSPPSSQNQAAVPEPQSETPVAPETPQTQPSPMALSPDPSSDSKSQSPLTEVLTRAESPDTPPETASPFADTKTPNQASPLVDSPCRDSPVAFTQAASPPAEAAYSLEEQESTQKDEEESRSHSSPQPQWVNGSGMDNSIVAEPTPEASPEPSPDPSSGPALPENEQEEALQEQLASPEDVDSEQSEPMEDAASQPVVDTVTDTEGT</sequence>
<keyword evidence="3 7" id="KW-0694">RNA-binding</keyword>
<dbReference type="SUPFAM" id="SSF54928">
    <property type="entry name" value="RNA-binding domain, RBD"/>
    <property type="match status" value="1"/>
</dbReference>
<feature type="compositionally biased region" description="Basic residues" evidence="8">
    <location>
        <begin position="400"/>
        <end position="443"/>
    </location>
</feature>
<organism evidence="11 12">
    <name type="scientific">Betta splendens</name>
    <name type="common">Siamese fighting fish</name>
    <dbReference type="NCBI Taxonomy" id="158456"/>
    <lineage>
        <taxon>Eukaryota</taxon>
        <taxon>Metazoa</taxon>
        <taxon>Chordata</taxon>
        <taxon>Craniata</taxon>
        <taxon>Vertebrata</taxon>
        <taxon>Euteleostomi</taxon>
        <taxon>Actinopterygii</taxon>
        <taxon>Neopterygii</taxon>
        <taxon>Teleostei</taxon>
        <taxon>Neoteleostei</taxon>
        <taxon>Acanthomorphata</taxon>
        <taxon>Anabantaria</taxon>
        <taxon>Anabantiformes</taxon>
        <taxon>Anabantoidei</taxon>
        <taxon>Osphronemidae</taxon>
        <taxon>Betta</taxon>
    </lineage>
</organism>
<feature type="region of interest" description="Disordered" evidence="8">
    <location>
        <begin position="344"/>
        <end position="468"/>
    </location>
</feature>
<dbReference type="InterPro" id="IPR006569">
    <property type="entry name" value="CID_dom"/>
</dbReference>
<dbReference type="CDD" id="cd17004">
    <property type="entry name" value="CID_SCAF8"/>
    <property type="match status" value="1"/>
</dbReference>
<dbReference type="RefSeq" id="XP_055361887.1">
    <property type="nucleotide sequence ID" value="XM_055505912.1"/>
</dbReference>
<evidence type="ECO:0000256" key="2">
    <source>
        <dbReference type="ARBA" id="ARBA00022553"/>
    </source>
</evidence>
<gene>
    <name evidence="12" type="primary">scaf8</name>
</gene>
<dbReference type="SMART" id="SM00582">
    <property type="entry name" value="RPR"/>
    <property type="match status" value="1"/>
</dbReference>
<feature type="compositionally biased region" description="Basic and acidic residues" evidence="8">
    <location>
        <begin position="272"/>
        <end position="283"/>
    </location>
</feature>
<evidence type="ECO:0000256" key="3">
    <source>
        <dbReference type="ARBA" id="ARBA00022884"/>
    </source>
</evidence>
<evidence type="ECO:0000259" key="9">
    <source>
        <dbReference type="PROSITE" id="PS50102"/>
    </source>
</evidence>
<protein>
    <submittedName>
        <fullName evidence="12">SR-related and CTD-associated factor 8 isoform X1</fullName>
    </submittedName>
</protein>
<evidence type="ECO:0000313" key="12">
    <source>
        <dbReference type="RefSeq" id="XP_055361887.1"/>
    </source>
</evidence>
<feature type="region of interest" description="Disordered" evidence="8">
    <location>
        <begin position="971"/>
        <end position="1168"/>
    </location>
</feature>
<dbReference type="PANTHER" id="PTHR23140">
    <property type="entry name" value="RNA PROCESSING PROTEIN LD23810P"/>
    <property type="match status" value="1"/>
</dbReference>
<feature type="region of interest" description="Disordered" evidence="8">
    <location>
        <begin position="872"/>
        <end position="954"/>
    </location>
</feature>
<feature type="compositionally biased region" description="Acidic residues" evidence="8">
    <location>
        <begin position="374"/>
        <end position="389"/>
    </location>
</feature>
<proteinExistence type="predicted"/>
<dbReference type="SUPFAM" id="SSF48464">
    <property type="entry name" value="ENTH/VHS domain"/>
    <property type="match status" value="1"/>
</dbReference>
<feature type="region of interest" description="Disordered" evidence="8">
    <location>
        <begin position="264"/>
        <end position="291"/>
    </location>
</feature>
<evidence type="ECO:0000256" key="7">
    <source>
        <dbReference type="PROSITE-ProRule" id="PRU00176"/>
    </source>
</evidence>
<feature type="compositionally biased region" description="Basic and acidic residues" evidence="8">
    <location>
        <begin position="447"/>
        <end position="461"/>
    </location>
</feature>
<dbReference type="OrthoDB" id="79367at2759"/>
<keyword evidence="5" id="KW-0804">Transcription</keyword>
<dbReference type="InterPro" id="IPR034370">
    <property type="entry name" value="SCAF8_RRM"/>
</dbReference>
<feature type="compositionally biased region" description="Pro residues" evidence="8">
    <location>
        <begin position="1357"/>
        <end position="1367"/>
    </location>
</feature>
<keyword evidence="2" id="KW-0597">Phosphoprotein</keyword>
<evidence type="ECO:0000256" key="8">
    <source>
        <dbReference type="SAM" id="MobiDB-lite"/>
    </source>
</evidence>
<evidence type="ECO:0000256" key="5">
    <source>
        <dbReference type="ARBA" id="ARBA00023163"/>
    </source>
</evidence>
<feature type="compositionally biased region" description="Low complexity" evidence="8">
    <location>
        <begin position="1246"/>
        <end position="1258"/>
    </location>
</feature>
<dbReference type="Proteomes" id="UP000515150">
    <property type="component" value="Chromosome 22"/>
</dbReference>
<keyword evidence="4" id="KW-0805">Transcription regulation</keyword>
<dbReference type="InterPro" id="IPR000504">
    <property type="entry name" value="RRM_dom"/>
</dbReference>
<feature type="compositionally biased region" description="Polar residues" evidence="8">
    <location>
        <begin position="1333"/>
        <end position="1347"/>
    </location>
</feature>
<feature type="compositionally biased region" description="Polar residues" evidence="8">
    <location>
        <begin position="344"/>
        <end position="355"/>
    </location>
</feature>
<dbReference type="PANTHER" id="PTHR23140:SF1">
    <property type="entry name" value="SR-RELATED CTD ASSOCIATED FACTOR 8"/>
    <property type="match status" value="1"/>
</dbReference>
<feature type="compositionally biased region" description="Pro residues" evidence="8">
    <location>
        <begin position="1149"/>
        <end position="1162"/>
    </location>
</feature>
<dbReference type="Pfam" id="PF04818">
    <property type="entry name" value="CID"/>
    <property type="match status" value="1"/>
</dbReference>
<dbReference type="CDD" id="cd12462">
    <property type="entry name" value="RRM_SCAF8"/>
    <property type="match status" value="1"/>
</dbReference>
<feature type="compositionally biased region" description="Polar residues" evidence="8">
    <location>
        <begin position="881"/>
        <end position="890"/>
    </location>
</feature>
<feature type="domain" description="CID" evidence="10">
    <location>
        <begin position="1"/>
        <end position="139"/>
    </location>
</feature>
<name>A0A9W2XJI0_BETSP</name>
<dbReference type="FunFam" id="1.25.40.90:FF:000004">
    <property type="entry name" value="splicing factor, arginine/serine-rich 15"/>
    <property type="match status" value="1"/>
</dbReference>
<dbReference type="InterPro" id="IPR008942">
    <property type="entry name" value="ENTH_VHS"/>
</dbReference>
<dbReference type="CTD" id="22828"/>
<dbReference type="PROSITE" id="PS51391">
    <property type="entry name" value="CID"/>
    <property type="match status" value="1"/>
</dbReference>
<keyword evidence="6" id="KW-0539">Nucleus</keyword>
<dbReference type="FunFam" id="3.30.70.330:FF:000094">
    <property type="entry name" value="SR-related CTD associated factor 8"/>
    <property type="match status" value="1"/>
</dbReference>
<dbReference type="InterPro" id="IPR035979">
    <property type="entry name" value="RBD_domain_sf"/>
</dbReference>
<reference evidence="12" key="1">
    <citation type="submission" date="2025-08" db="UniProtKB">
        <authorList>
            <consortium name="RefSeq"/>
        </authorList>
    </citation>
    <scope>IDENTIFICATION</scope>
</reference>
<feature type="compositionally biased region" description="Basic and acidic residues" evidence="8">
    <location>
        <begin position="1055"/>
        <end position="1143"/>
    </location>
</feature>
<feature type="compositionally biased region" description="Acidic residues" evidence="8">
    <location>
        <begin position="1389"/>
        <end position="1400"/>
    </location>
</feature>
<dbReference type="Pfam" id="PF00076">
    <property type="entry name" value="RRM_1"/>
    <property type="match status" value="1"/>
</dbReference>
<accession>A0A9W2XJI0</accession>
<dbReference type="Gene3D" id="1.25.40.90">
    <property type="match status" value="1"/>
</dbReference>
<evidence type="ECO:0000256" key="6">
    <source>
        <dbReference type="ARBA" id="ARBA00023242"/>
    </source>
</evidence>
<dbReference type="Gene3D" id="3.30.70.330">
    <property type="match status" value="1"/>
</dbReference>
<dbReference type="GO" id="GO:0003723">
    <property type="term" value="F:RNA binding"/>
    <property type="evidence" value="ECO:0007669"/>
    <property type="project" value="UniProtKB-UniRule"/>
</dbReference>
<feature type="region of interest" description="Disordered" evidence="8">
    <location>
        <begin position="1205"/>
        <end position="1417"/>
    </location>
</feature>
<keyword evidence="11" id="KW-1185">Reference proteome</keyword>
<dbReference type="SMART" id="SM00360">
    <property type="entry name" value="RRM"/>
    <property type="match status" value="1"/>
</dbReference>